<dbReference type="EMBL" id="CAAHFG010000004">
    <property type="protein sequence ID" value="VGO17267.1"/>
    <property type="molecule type" value="Genomic_DNA"/>
</dbReference>
<dbReference type="Proteomes" id="UP000366872">
    <property type="component" value="Unassembled WGS sequence"/>
</dbReference>
<keyword evidence="4" id="KW-1185">Reference proteome</keyword>
<feature type="chain" id="PRO_5025498317" description="Uncharacterized protein TP-0789 domain-containing protein" evidence="1">
    <location>
        <begin position="20"/>
        <end position="260"/>
    </location>
</feature>
<accession>A0A6C2UCG2</accession>
<dbReference type="InterPro" id="IPR033399">
    <property type="entry name" value="TP_0789-like"/>
</dbReference>
<protein>
    <recommendedName>
        <fullName evidence="2">Uncharacterized protein TP-0789 domain-containing protein</fullName>
    </recommendedName>
</protein>
<proteinExistence type="predicted"/>
<evidence type="ECO:0000313" key="4">
    <source>
        <dbReference type="Proteomes" id="UP000366872"/>
    </source>
</evidence>
<gene>
    <name evidence="3" type="ORF">PDESU_05863</name>
</gene>
<dbReference type="Pfam" id="PF17131">
    <property type="entry name" value="LolA_like"/>
    <property type="match status" value="1"/>
</dbReference>
<name>A0A6C2UCG2_PONDE</name>
<reference evidence="3 4" key="1">
    <citation type="submission" date="2019-04" db="EMBL/GenBank/DDBJ databases">
        <authorList>
            <person name="Van Vliet M D."/>
        </authorList>
    </citation>
    <scope>NUCLEOTIDE SEQUENCE [LARGE SCALE GENOMIC DNA]</scope>
    <source>
        <strain evidence="3 4">F1</strain>
    </source>
</reference>
<dbReference type="Gene3D" id="2.50.20.10">
    <property type="entry name" value="Lipoprotein localisation LolA/LolB/LppX"/>
    <property type="match status" value="1"/>
</dbReference>
<sequence length="260" mass="29609">MKKLITAIATVAIASSVYAELSVDEIVTKANDAAYYAGNDGSAEVEMKIIDKSGSERTREFSLLRMNTEGGNQKFYVYFKKPADLYKQVFLVWKETAEGKNDSRWMWLPALNLKREIAPGDKRTSFVGSDFVYEDVSGRNLKEDNHELVETTATQYVIKNTPKDAGSVEFSHYIVKIDKETFLPRHAEYFDKNGKHYRTVEATKVETIQGFPTVTESVVKDLNSGGSTVNTFKNIQYDIGLKENIFTERFLRRPPREVTR</sequence>
<feature type="signal peptide" evidence="1">
    <location>
        <begin position="1"/>
        <end position="19"/>
    </location>
</feature>
<organism evidence="3 4">
    <name type="scientific">Pontiella desulfatans</name>
    <dbReference type="NCBI Taxonomy" id="2750659"/>
    <lineage>
        <taxon>Bacteria</taxon>
        <taxon>Pseudomonadati</taxon>
        <taxon>Kiritimatiellota</taxon>
        <taxon>Kiritimatiellia</taxon>
        <taxon>Kiritimatiellales</taxon>
        <taxon>Pontiellaceae</taxon>
        <taxon>Pontiella</taxon>
    </lineage>
</organism>
<dbReference type="AlphaFoldDB" id="A0A6C2UCG2"/>
<evidence type="ECO:0000259" key="2">
    <source>
        <dbReference type="Pfam" id="PF17131"/>
    </source>
</evidence>
<dbReference type="RefSeq" id="WP_136082752.1">
    <property type="nucleotide sequence ID" value="NZ_CAAHFG010000004.1"/>
</dbReference>
<evidence type="ECO:0000256" key="1">
    <source>
        <dbReference type="SAM" id="SignalP"/>
    </source>
</evidence>
<dbReference type="CDD" id="cd16329">
    <property type="entry name" value="LolA_like"/>
    <property type="match status" value="1"/>
</dbReference>
<evidence type="ECO:0000313" key="3">
    <source>
        <dbReference type="EMBL" id="VGO17267.1"/>
    </source>
</evidence>
<keyword evidence="1" id="KW-0732">Signal</keyword>
<feature type="domain" description="Uncharacterized protein TP-0789" evidence="2">
    <location>
        <begin position="71"/>
        <end position="253"/>
    </location>
</feature>